<evidence type="ECO:0000256" key="4">
    <source>
        <dbReference type="RuleBase" id="RU003423"/>
    </source>
</evidence>
<dbReference type="GO" id="GO:0004742">
    <property type="term" value="F:dihydrolipoyllysine-residue acetyltransferase activity"/>
    <property type="evidence" value="ECO:0007669"/>
    <property type="project" value="TreeGrafter"/>
</dbReference>
<comment type="similarity">
    <text evidence="2 4">Belongs to the 2-oxoacid dehydrogenase family.</text>
</comment>
<dbReference type="PROSITE" id="PS00189">
    <property type="entry name" value="LIPOYL"/>
    <property type="match status" value="1"/>
</dbReference>
<reference evidence="6 7" key="1">
    <citation type="journal article" date="2018" name="Microbiol. Resour. Announc.">
        <title>Complete Genome Sequence of Acidithiobacillus ferridurans JCM 18981.</title>
        <authorList>
            <person name="Miyauchi T."/>
            <person name="Kouzuma A."/>
            <person name="Abe T."/>
            <person name="Watanabe K."/>
        </authorList>
    </citation>
    <scope>NUCLEOTIDE SEQUENCE [LARGE SCALE GENOMIC DNA]</scope>
    <source>
        <strain evidence="7">ATCC 33020 / DSM 29468 / JCM 18981 / 11Fe</strain>
    </source>
</reference>
<name>A0A2Z6ILY3_ACIFI</name>
<dbReference type="KEGG" id="afj:AFERRID_27800"/>
<dbReference type="InterPro" id="IPR036625">
    <property type="entry name" value="E3-bd_dom_sf"/>
</dbReference>
<sequence length="421" mass="44187">MKTEITMPVLSDTMQTGRLTRWNKSVGDAVKKGEAVAEVETDKAILDVEAFSDGYLTGPLAAVDTDIPVRQVIGYIADAPEAAQTDTGSAETATPGTPPAPPSVPPGAVAEKKTTPPDKLPPAISTAAATPADSGFLEKPAPLPQPHVVAAQTPSVHGLPASPYARALARDLELDILQVKAGPDGTIHAAQVLAAALAPQDADLRMGPPYTIERPNILRAAVARNMSATLNTPAFLISSRFALAPLHAAAKAAGLSLTLALSRACALTVAEDPWFNHAWTQEGLAKRSRVDMGVAVDTGNGLITPVLRDAAKRPLKELAEDWRILLGKVKKGRIYPEDYQGASFYLSNLGVFPQIERFNAIVPVGASAILAVAAAGSDGLTDFTLSCDHRVIFGADAARFLQRLGKRMEDPSWLAGGEGQP</sequence>
<dbReference type="EMBL" id="AP018795">
    <property type="protein sequence ID" value="BBF66562.1"/>
    <property type="molecule type" value="Genomic_DNA"/>
</dbReference>
<dbReference type="RefSeq" id="WP_126605522.1">
    <property type="nucleotide sequence ID" value="NZ_AP018795.1"/>
</dbReference>
<dbReference type="InterPro" id="IPR004167">
    <property type="entry name" value="PSBD"/>
</dbReference>
<evidence type="ECO:0000313" key="7">
    <source>
        <dbReference type="Proteomes" id="UP000280188"/>
    </source>
</evidence>
<keyword evidence="3 4" id="KW-0450">Lipoyl</keyword>
<dbReference type="PANTHER" id="PTHR23151">
    <property type="entry name" value="DIHYDROLIPOAMIDE ACETYL/SUCCINYL-TRANSFERASE-RELATED"/>
    <property type="match status" value="1"/>
</dbReference>
<dbReference type="InterPro" id="IPR045257">
    <property type="entry name" value="E2/Pdx1"/>
</dbReference>
<dbReference type="Pfam" id="PF00364">
    <property type="entry name" value="Biotin_lipoyl"/>
    <property type="match status" value="1"/>
</dbReference>
<proteinExistence type="inferred from homology"/>
<dbReference type="EC" id="2.3.1.-" evidence="4"/>
<dbReference type="Gene3D" id="2.40.50.100">
    <property type="match status" value="1"/>
</dbReference>
<dbReference type="InterPro" id="IPR003016">
    <property type="entry name" value="2-oxoA_DH_lipoyl-BS"/>
</dbReference>
<dbReference type="Gene3D" id="4.10.320.10">
    <property type="entry name" value="E3-binding domain"/>
    <property type="match status" value="1"/>
</dbReference>
<keyword evidence="7" id="KW-1185">Reference proteome</keyword>
<dbReference type="Pfam" id="PF00198">
    <property type="entry name" value="2-oxoacid_dh"/>
    <property type="match status" value="1"/>
</dbReference>
<evidence type="ECO:0000256" key="2">
    <source>
        <dbReference type="ARBA" id="ARBA00007317"/>
    </source>
</evidence>
<dbReference type="CDD" id="cd06849">
    <property type="entry name" value="lipoyl_domain"/>
    <property type="match status" value="1"/>
</dbReference>
<accession>A0A2Z6ILY3</accession>
<dbReference type="InterPro" id="IPR001078">
    <property type="entry name" value="2-oxoacid_DH_actylTfrase"/>
</dbReference>
<dbReference type="SUPFAM" id="SSF52777">
    <property type="entry name" value="CoA-dependent acyltransferases"/>
    <property type="match status" value="1"/>
</dbReference>
<evidence type="ECO:0000256" key="5">
    <source>
        <dbReference type="SAM" id="MobiDB-lite"/>
    </source>
</evidence>
<feature type="compositionally biased region" description="Pro residues" evidence="5">
    <location>
        <begin position="96"/>
        <end position="105"/>
    </location>
</feature>
<dbReference type="Gene3D" id="3.30.559.10">
    <property type="entry name" value="Chloramphenicol acetyltransferase-like domain"/>
    <property type="match status" value="1"/>
</dbReference>
<gene>
    <name evidence="6" type="ORF">AFERRID_27800</name>
</gene>
<dbReference type="InterPro" id="IPR023213">
    <property type="entry name" value="CAT-like_dom_sf"/>
</dbReference>
<dbReference type="AlphaFoldDB" id="A0A2Z6ILY3"/>
<organism evidence="6 7">
    <name type="scientific">Acidithiobacillus ferridurans</name>
    <dbReference type="NCBI Taxonomy" id="1232575"/>
    <lineage>
        <taxon>Bacteria</taxon>
        <taxon>Pseudomonadati</taxon>
        <taxon>Pseudomonadota</taxon>
        <taxon>Acidithiobacillia</taxon>
        <taxon>Acidithiobacillales</taxon>
        <taxon>Acidithiobacillaceae</taxon>
        <taxon>Acidithiobacillus</taxon>
    </lineage>
</organism>
<dbReference type="Pfam" id="PF02817">
    <property type="entry name" value="E3_binding"/>
    <property type="match status" value="1"/>
</dbReference>
<dbReference type="GO" id="GO:0006086">
    <property type="term" value="P:pyruvate decarboxylation to acetyl-CoA"/>
    <property type="evidence" value="ECO:0007669"/>
    <property type="project" value="InterPro"/>
</dbReference>
<dbReference type="PROSITE" id="PS50968">
    <property type="entry name" value="BIOTINYL_LIPOYL"/>
    <property type="match status" value="1"/>
</dbReference>
<comment type="cofactor">
    <cofactor evidence="1 4">
        <name>(R)-lipoate</name>
        <dbReference type="ChEBI" id="CHEBI:83088"/>
    </cofactor>
</comment>
<keyword evidence="4 6" id="KW-0808">Transferase</keyword>
<dbReference type="InterPro" id="IPR011053">
    <property type="entry name" value="Single_hybrid_motif"/>
</dbReference>
<dbReference type="SUPFAM" id="SSF51230">
    <property type="entry name" value="Single hybrid motif"/>
    <property type="match status" value="1"/>
</dbReference>
<dbReference type="GO" id="GO:0045254">
    <property type="term" value="C:pyruvate dehydrogenase complex"/>
    <property type="evidence" value="ECO:0007669"/>
    <property type="project" value="InterPro"/>
</dbReference>
<keyword evidence="4" id="KW-0012">Acyltransferase</keyword>
<dbReference type="InterPro" id="IPR000089">
    <property type="entry name" value="Biotin_lipoyl"/>
</dbReference>
<evidence type="ECO:0000313" key="6">
    <source>
        <dbReference type="EMBL" id="BBF66562.1"/>
    </source>
</evidence>
<evidence type="ECO:0000256" key="3">
    <source>
        <dbReference type="ARBA" id="ARBA00022823"/>
    </source>
</evidence>
<evidence type="ECO:0000256" key="1">
    <source>
        <dbReference type="ARBA" id="ARBA00001938"/>
    </source>
</evidence>
<dbReference type="Proteomes" id="UP000280188">
    <property type="component" value="Chromosome"/>
</dbReference>
<protein>
    <recommendedName>
        <fullName evidence="4">Dihydrolipoamide acetyltransferase component of pyruvate dehydrogenase complex</fullName>
        <ecNumber evidence="4">2.3.1.-</ecNumber>
    </recommendedName>
</protein>
<dbReference type="PANTHER" id="PTHR23151:SF75">
    <property type="entry name" value="DIHYDROLIPOYLLYSINE-RESIDUE ACETYLTRANSFERASE COMPONENT 5 OF PYRUVATE DEHYDROGENASE COMPLEX, CHLOROPLASTIC"/>
    <property type="match status" value="1"/>
</dbReference>
<feature type="region of interest" description="Disordered" evidence="5">
    <location>
        <begin position="82"/>
        <end position="126"/>
    </location>
</feature>